<evidence type="ECO:0000256" key="3">
    <source>
        <dbReference type="ARBA" id="ARBA00022475"/>
    </source>
</evidence>
<evidence type="ECO:0000256" key="4">
    <source>
        <dbReference type="ARBA" id="ARBA00022692"/>
    </source>
</evidence>
<dbReference type="Pfam" id="PF00528">
    <property type="entry name" value="BPD_transp_1"/>
    <property type="match status" value="1"/>
</dbReference>
<dbReference type="PROSITE" id="PS50928">
    <property type="entry name" value="ABC_TM1"/>
    <property type="match status" value="1"/>
</dbReference>
<evidence type="ECO:0000256" key="6">
    <source>
        <dbReference type="ARBA" id="ARBA00023136"/>
    </source>
</evidence>
<evidence type="ECO:0000259" key="8">
    <source>
        <dbReference type="PROSITE" id="PS50928"/>
    </source>
</evidence>
<dbReference type="GO" id="GO:0005886">
    <property type="term" value="C:plasma membrane"/>
    <property type="evidence" value="ECO:0007669"/>
    <property type="project" value="UniProtKB-SubCell"/>
</dbReference>
<proteinExistence type="inferred from homology"/>
<comment type="caution">
    <text evidence="9">The sequence shown here is derived from an EMBL/GenBank/DDBJ whole genome shotgun (WGS) entry which is preliminary data.</text>
</comment>
<dbReference type="GO" id="GO:0055085">
    <property type="term" value="P:transmembrane transport"/>
    <property type="evidence" value="ECO:0007669"/>
    <property type="project" value="InterPro"/>
</dbReference>
<organism evidence="9 10">
    <name type="scientific">Candidatus Gemmiger avicola</name>
    <dbReference type="NCBI Taxonomy" id="2838605"/>
    <lineage>
        <taxon>Bacteria</taxon>
        <taxon>Bacillati</taxon>
        <taxon>Bacillota</taxon>
        <taxon>Clostridia</taxon>
        <taxon>Eubacteriales</taxon>
        <taxon>Gemmiger</taxon>
    </lineage>
</organism>
<gene>
    <name evidence="9" type="ORF">H9945_01085</name>
</gene>
<dbReference type="PANTHER" id="PTHR43744:SF12">
    <property type="entry name" value="ABC TRANSPORTER PERMEASE PROTEIN MG189-RELATED"/>
    <property type="match status" value="1"/>
</dbReference>
<dbReference type="SUPFAM" id="SSF161098">
    <property type="entry name" value="MetI-like"/>
    <property type="match status" value="1"/>
</dbReference>
<protein>
    <submittedName>
        <fullName evidence="9">Carbohydrate ABC transporter permease</fullName>
    </submittedName>
</protein>
<accession>A0A9D2S392</accession>
<comment type="similarity">
    <text evidence="7">Belongs to the binding-protein-dependent transport system permease family.</text>
</comment>
<keyword evidence="5 7" id="KW-1133">Transmembrane helix</keyword>
<name>A0A9D2S392_9FIRM</name>
<keyword evidence="4 7" id="KW-0812">Transmembrane</keyword>
<evidence type="ECO:0000256" key="5">
    <source>
        <dbReference type="ARBA" id="ARBA00022989"/>
    </source>
</evidence>
<evidence type="ECO:0000313" key="10">
    <source>
        <dbReference type="Proteomes" id="UP000886803"/>
    </source>
</evidence>
<dbReference type="AlphaFoldDB" id="A0A9D2S392"/>
<feature type="transmembrane region" description="Helical" evidence="7">
    <location>
        <begin position="259"/>
        <end position="277"/>
    </location>
</feature>
<feature type="domain" description="ABC transmembrane type-1" evidence="8">
    <location>
        <begin position="94"/>
        <end position="280"/>
    </location>
</feature>
<dbReference type="PANTHER" id="PTHR43744">
    <property type="entry name" value="ABC TRANSPORTER PERMEASE PROTEIN MG189-RELATED-RELATED"/>
    <property type="match status" value="1"/>
</dbReference>
<evidence type="ECO:0000313" key="9">
    <source>
        <dbReference type="EMBL" id="HJB41075.1"/>
    </source>
</evidence>
<dbReference type="EMBL" id="DWYG01000011">
    <property type="protein sequence ID" value="HJB41075.1"/>
    <property type="molecule type" value="Genomic_DNA"/>
</dbReference>
<feature type="transmembrane region" description="Helical" evidence="7">
    <location>
        <begin position="204"/>
        <end position="226"/>
    </location>
</feature>
<feature type="transmembrane region" description="Helical" evidence="7">
    <location>
        <begin position="163"/>
        <end position="183"/>
    </location>
</feature>
<reference evidence="9" key="2">
    <citation type="submission" date="2021-04" db="EMBL/GenBank/DDBJ databases">
        <authorList>
            <person name="Gilroy R."/>
        </authorList>
    </citation>
    <scope>NUCLEOTIDE SEQUENCE</scope>
    <source>
        <strain evidence="9">ChiBcec8-13705</strain>
    </source>
</reference>
<comment type="subcellular location">
    <subcellularLocation>
        <location evidence="1 7">Cell membrane</location>
        <topology evidence="1 7">Multi-pass membrane protein</topology>
    </subcellularLocation>
</comment>
<reference evidence="9" key="1">
    <citation type="journal article" date="2021" name="PeerJ">
        <title>Extensive microbial diversity within the chicken gut microbiome revealed by metagenomics and culture.</title>
        <authorList>
            <person name="Gilroy R."/>
            <person name="Ravi A."/>
            <person name="Getino M."/>
            <person name="Pursley I."/>
            <person name="Horton D.L."/>
            <person name="Alikhan N.F."/>
            <person name="Baker D."/>
            <person name="Gharbi K."/>
            <person name="Hall N."/>
            <person name="Watson M."/>
            <person name="Adriaenssens E.M."/>
            <person name="Foster-Nyarko E."/>
            <person name="Jarju S."/>
            <person name="Secka A."/>
            <person name="Antonio M."/>
            <person name="Oren A."/>
            <person name="Chaudhuri R.R."/>
            <person name="La Ragione R."/>
            <person name="Hildebrand F."/>
            <person name="Pallen M.J."/>
        </authorList>
    </citation>
    <scope>NUCLEOTIDE SEQUENCE</scope>
    <source>
        <strain evidence="9">ChiBcec8-13705</strain>
    </source>
</reference>
<feature type="transmembrane region" description="Helical" evidence="7">
    <location>
        <begin position="131"/>
        <end position="151"/>
    </location>
</feature>
<dbReference type="Proteomes" id="UP000886803">
    <property type="component" value="Unassembled WGS sequence"/>
</dbReference>
<feature type="transmembrane region" description="Helical" evidence="7">
    <location>
        <begin position="101"/>
        <end position="119"/>
    </location>
</feature>
<evidence type="ECO:0000256" key="2">
    <source>
        <dbReference type="ARBA" id="ARBA00022448"/>
    </source>
</evidence>
<keyword evidence="3" id="KW-1003">Cell membrane</keyword>
<feature type="transmembrane region" description="Helical" evidence="7">
    <location>
        <begin position="20"/>
        <end position="39"/>
    </location>
</feature>
<keyword evidence="6 7" id="KW-0472">Membrane</keyword>
<dbReference type="Gene3D" id="1.10.3720.10">
    <property type="entry name" value="MetI-like"/>
    <property type="match status" value="1"/>
</dbReference>
<dbReference type="InterPro" id="IPR000515">
    <property type="entry name" value="MetI-like"/>
</dbReference>
<evidence type="ECO:0000256" key="7">
    <source>
        <dbReference type="RuleBase" id="RU363032"/>
    </source>
</evidence>
<dbReference type="CDD" id="cd06261">
    <property type="entry name" value="TM_PBP2"/>
    <property type="match status" value="1"/>
</dbReference>
<sequence length="295" mass="31945">MSRNLSPSPRRARRGGHILLSLLLGAAALLVWWPLWFLVFGALTPSDELAATIGPALGAGEAGASARWQLLPSWPTLQSFATLLLDTPEFFAMFWNSCRQVFPQLAGQFFFGAPAAWALSRLRFRGRRALLGLYVLLMLLPFQVTMVPNYLVLNTLGLLDTHWALILPGCFSAFAVFVMARGFDAVPRALLEAAAIDGAGPLRTFFRIGLPLGVPGILAALVLGFLEGWNAIEQPMTFLHNPVRWPLALYLSSPSSVELAAAMAASLLMLAPAALIFRFGQPYLELGIQASGLKG</sequence>
<evidence type="ECO:0000256" key="1">
    <source>
        <dbReference type="ARBA" id="ARBA00004651"/>
    </source>
</evidence>
<dbReference type="InterPro" id="IPR035906">
    <property type="entry name" value="MetI-like_sf"/>
</dbReference>
<keyword evidence="2 7" id="KW-0813">Transport</keyword>